<evidence type="ECO:0000259" key="2">
    <source>
        <dbReference type="Pfam" id="PF04321"/>
    </source>
</evidence>
<feature type="region of interest" description="Disordered" evidence="1">
    <location>
        <begin position="118"/>
        <end position="144"/>
    </location>
</feature>
<evidence type="ECO:0000256" key="1">
    <source>
        <dbReference type="SAM" id="MobiDB-lite"/>
    </source>
</evidence>
<dbReference type="AlphaFoldDB" id="A0A812GUU1"/>
<evidence type="ECO:0000313" key="3">
    <source>
        <dbReference type="EMBL" id="CAE6933401.1"/>
    </source>
</evidence>
<gene>
    <name evidence="3" type="primary">Mat2b</name>
    <name evidence="3" type="ORF">SNAT2548_LOCUS952</name>
</gene>
<comment type="caution">
    <text evidence="3">The sequence shown here is derived from an EMBL/GenBank/DDBJ whole genome shotgun (WGS) entry which is preliminary data.</text>
</comment>
<evidence type="ECO:0000313" key="4">
    <source>
        <dbReference type="Proteomes" id="UP000604046"/>
    </source>
</evidence>
<keyword evidence="4" id="KW-1185">Reference proteome</keyword>
<feature type="region of interest" description="Disordered" evidence="1">
    <location>
        <begin position="595"/>
        <end position="617"/>
    </location>
</feature>
<feature type="compositionally biased region" description="Low complexity" evidence="1">
    <location>
        <begin position="595"/>
        <end position="604"/>
    </location>
</feature>
<dbReference type="InterPro" id="IPR005913">
    <property type="entry name" value="dTDP_dehydrorham_reduct"/>
</dbReference>
<feature type="compositionally biased region" description="Low complexity" evidence="1">
    <location>
        <begin position="61"/>
        <end position="80"/>
    </location>
</feature>
<dbReference type="SUPFAM" id="SSF51735">
    <property type="entry name" value="NAD(P)-binding Rossmann-fold domains"/>
    <property type="match status" value="1"/>
</dbReference>
<accession>A0A812GUU1</accession>
<name>A0A812GUU1_9DINO</name>
<dbReference type="GO" id="GO:0006556">
    <property type="term" value="P:S-adenosylmethionine biosynthetic process"/>
    <property type="evidence" value="ECO:0007669"/>
    <property type="project" value="UniProtKB-UniPathway"/>
</dbReference>
<organism evidence="3 4">
    <name type="scientific">Symbiodinium natans</name>
    <dbReference type="NCBI Taxonomy" id="878477"/>
    <lineage>
        <taxon>Eukaryota</taxon>
        <taxon>Sar</taxon>
        <taxon>Alveolata</taxon>
        <taxon>Dinophyceae</taxon>
        <taxon>Suessiales</taxon>
        <taxon>Symbiodiniaceae</taxon>
        <taxon>Symbiodinium</taxon>
    </lineage>
</organism>
<feature type="compositionally biased region" description="Polar residues" evidence="1">
    <location>
        <begin position="82"/>
        <end position="94"/>
    </location>
</feature>
<feature type="region of interest" description="Disordered" evidence="1">
    <location>
        <begin position="255"/>
        <end position="275"/>
    </location>
</feature>
<dbReference type="InterPro" id="IPR036291">
    <property type="entry name" value="NAD(P)-bd_dom_sf"/>
</dbReference>
<dbReference type="PANTHER" id="PTHR10491">
    <property type="entry name" value="DTDP-4-DEHYDRORHAMNOSE REDUCTASE"/>
    <property type="match status" value="1"/>
</dbReference>
<feature type="region of interest" description="Disordered" evidence="1">
    <location>
        <begin position="61"/>
        <end position="100"/>
    </location>
</feature>
<feature type="compositionally biased region" description="Low complexity" evidence="1">
    <location>
        <begin position="261"/>
        <end position="270"/>
    </location>
</feature>
<dbReference type="EMBL" id="CAJNDS010000047">
    <property type="protein sequence ID" value="CAE6933401.1"/>
    <property type="molecule type" value="Genomic_DNA"/>
</dbReference>
<sequence>MMPERPGRWSNASLPSSLGQWQSLSTLNDGFACSPYGQSTGARTRAAPVVFPAPSLASIATPSAPTTSAASPQTVPSAPSIPSASWTHSASSDLGSKKASSRLSRGWGLGQFEAPSMLRQSATTRPAAQTPASLPSLPPPRMPPACDLEISPETRGSEPYMRRVHEICQQLLELMQAHGRLLHHEEISQLAALQNRQKLLLEEVESHLKQLQIPERHDPPPALCSALEAKVGLGGPTAMADVSFAEPQAQWAQWRSQQPWAPSHSASHPSHPSHPSPLRVLVLGSSLLGREIFRELADGGWEVQGLCERPAGGARAPRLGPLWAFVDLASAGATELQSQLQRIQPQAIVNCHTSAALLDLEALESESPENDARSRDCLAFAATLASACEAWRIFLVHVSSNAVFGGGAASAGHPSPSPSASYTVDAEPRPCTPLGWRSLAAEQEVLSRCATHAAVLRVPLLYGPVQSLEECATRLLQDLRRGHCEFDDWQRCHPTRAEEVAFVVASVLQCMVWGPWQQRPRGIYHWQGSDPLTELELAKLVAEVSGMAVSVKPSPSKLRDNCTSCSLDCSRTARTIAVPRTLPVLHGLRMCLQTSQASRSPSSSDPAGLTRRTEQHV</sequence>
<dbReference type="InterPro" id="IPR029903">
    <property type="entry name" value="RmlD-like-bd"/>
</dbReference>
<dbReference type="PANTHER" id="PTHR10491:SF4">
    <property type="entry name" value="METHIONINE ADENOSYLTRANSFERASE 2 SUBUNIT BETA"/>
    <property type="match status" value="1"/>
</dbReference>
<dbReference type="GO" id="GO:0048269">
    <property type="term" value="C:methionine adenosyltransferase complex"/>
    <property type="evidence" value="ECO:0007669"/>
    <property type="project" value="TreeGrafter"/>
</dbReference>
<dbReference type="GO" id="GO:0048270">
    <property type="term" value="F:methionine adenosyltransferase regulator activity"/>
    <property type="evidence" value="ECO:0007669"/>
    <property type="project" value="TreeGrafter"/>
</dbReference>
<dbReference type="Gene3D" id="3.40.50.720">
    <property type="entry name" value="NAD(P)-binding Rossmann-like Domain"/>
    <property type="match status" value="1"/>
</dbReference>
<dbReference type="UniPathway" id="UPA00315">
    <property type="reaction ID" value="UER00080"/>
</dbReference>
<feature type="compositionally biased region" description="Low complexity" evidence="1">
    <location>
        <begin position="126"/>
        <end position="135"/>
    </location>
</feature>
<reference evidence="3" key="1">
    <citation type="submission" date="2021-02" db="EMBL/GenBank/DDBJ databases">
        <authorList>
            <person name="Dougan E. K."/>
            <person name="Rhodes N."/>
            <person name="Thang M."/>
            <person name="Chan C."/>
        </authorList>
    </citation>
    <scope>NUCLEOTIDE SEQUENCE</scope>
</reference>
<dbReference type="Proteomes" id="UP000604046">
    <property type="component" value="Unassembled WGS sequence"/>
</dbReference>
<dbReference type="OrthoDB" id="6235964at2759"/>
<protein>
    <submittedName>
        <fullName evidence="3">Mat2b protein</fullName>
    </submittedName>
</protein>
<dbReference type="Pfam" id="PF04321">
    <property type="entry name" value="RmlD_sub_bind"/>
    <property type="match status" value="1"/>
</dbReference>
<feature type="domain" description="RmlD-like substrate binding" evidence="2">
    <location>
        <begin position="279"/>
        <end position="557"/>
    </location>
</feature>
<proteinExistence type="predicted"/>